<dbReference type="EMBL" id="GGFL01014878">
    <property type="protein sequence ID" value="MBW79056.1"/>
    <property type="molecule type" value="Transcribed_RNA"/>
</dbReference>
<keyword evidence="1" id="KW-1133">Transmembrane helix</keyword>
<evidence type="ECO:0000313" key="2">
    <source>
        <dbReference type="EMBL" id="MBW79056.1"/>
    </source>
</evidence>
<protein>
    <submittedName>
        <fullName evidence="2">Putative secreted protein</fullName>
    </submittedName>
</protein>
<name>A0A2M4DNA9_ANODA</name>
<feature type="transmembrane region" description="Helical" evidence="1">
    <location>
        <begin position="6"/>
        <end position="31"/>
    </location>
</feature>
<sequence length="79" mass="8823">MECPAPVHVVCVSFCLFFALSLSLCSSYLFYTQQSKECLFRVTRPCRCPFSSAIALAKKTTTTAWSARRVHDACGVWPP</sequence>
<organism evidence="2">
    <name type="scientific">Anopheles darlingi</name>
    <name type="common">Mosquito</name>
    <dbReference type="NCBI Taxonomy" id="43151"/>
    <lineage>
        <taxon>Eukaryota</taxon>
        <taxon>Metazoa</taxon>
        <taxon>Ecdysozoa</taxon>
        <taxon>Arthropoda</taxon>
        <taxon>Hexapoda</taxon>
        <taxon>Insecta</taxon>
        <taxon>Pterygota</taxon>
        <taxon>Neoptera</taxon>
        <taxon>Endopterygota</taxon>
        <taxon>Diptera</taxon>
        <taxon>Nematocera</taxon>
        <taxon>Culicoidea</taxon>
        <taxon>Culicidae</taxon>
        <taxon>Anophelinae</taxon>
        <taxon>Anopheles</taxon>
    </lineage>
</organism>
<accession>A0A2M4DNA9</accession>
<keyword evidence="1" id="KW-0812">Transmembrane</keyword>
<evidence type="ECO:0000256" key="1">
    <source>
        <dbReference type="SAM" id="Phobius"/>
    </source>
</evidence>
<dbReference type="AlphaFoldDB" id="A0A2M4DNA9"/>
<keyword evidence="1" id="KW-0472">Membrane</keyword>
<proteinExistence type="predicted"/>
<reference evidence="2" key="1">
    <citation type="submission" date="2018-01" db="EMBL/GenBank/DDBJ databases">
        <title>An insight into the sialome of Amazonian anophelines.</title>
        <authorList>
            <person name="Ribeiro J.M."/>
            <person name="Scarpassa V."/>
            <person name="Calvo E."/>
        </authorList>
    </citation>
    <scope>NUCLEOTIDE SEQUENCE</scope>
</reference>